<evidence type="ECO:0008006" key="4">
    <source>
        <dbReference type="Google" id="ProtNLM"/>
    </source>
</evidence>
<proteinExistence type="predicted"/>
<dbReference type="GeneID" id="19265511"/>
<dbReference type="eggNOG" id="ENOG502SN6Z">
    <property type="taxonomic scope" value="Eukaryota"/>
</dbReference>
<organism evidence="2 3">
    <name type="scientific">Pestalotiopsis fici (strain W106-1 / CGMCC3.15140)</name>
    <dbReference type="NCBI Taxonomy" id="1229662"/>
    <lineage>
        <taxon>Eukaryota</taxon>
        <taxon>Fungi</taxon>
        <taxon>Dikarya</taxon>
        <taxon>Ascomycota</taxon>
        <taxon>Pezizomycotina</taxon>
        <taxon>Sordariomycetes</taxon>
        <taxon>Xylariomycetidae</taxon>
        <taxon>Amphisphaeriales</taxon>
        <taxon>Sporocadaceae</taxon>
        <taxon>Pestalotiopsis</taxon>
    </lineage>
</organism>
<name>W3XL02_PESFW</name>
<dbReference type="OMA" id="EGCTGRW"/>
<evidence type="ECO:0000313" key="3">
    <source>
        <dbReference type="Proteomes" id="UP000030651"/>
    </source>
</evidence>
<dbReference type="InParanoid" id="W3XL02"/>
<feature type="region of interest" description="Disordered" evidence="1">
    <location>
        <begin position="1"/>
        <end position="170"/>
    </location>
</feature>
<feature type="compositionally biased region" description="Low complexity" evidence="1">
    <location>
        <begin position="104"/>
        <end position="137"/>
    </location>
</feature>
<gene>
    <name evidence="2" type="ORF">PFICI_00498</name>
</gene>
<sequence>MGSVMGPGPAYMPQQNRGYGSDSFAGGQNTAPRNFTPPGARPGRPESMVRGNNGAPIPQPRRMPSMQPGSYAQFDNRPVMYNQMGRPAPPGANPMGRPPGGQMGRPPSSSGQMVRPPSSGQMSRPSSSSSNASSVMSRESHESGMRTPVSSHRTSFGSWDAHPRRPEYGWQRPAPIKQQRRRVMQPGELCAAMPDEVFDLIMSNLRTLHMEDGSFSCATCMMRDICSVSYASKKLLQVARRALYGNIELVGSDSQAMKKRYKINFGSRMVLLRRTLRANPEIAAMVRTLKAPMQPLGMPIDQYANLAASIIMACPNFERLIGPHQSYDHNFNRLFHALSTREKLKEMTWVIEPSASQQQHRRPMADTDPEDLLPQQSTAFLEINMHWKNLTTLSIHCLPGAALTPVSLVATALSTMPSLQTLHLSNLSQTSFDDTDLLALPKLQVLSLSSMAGITSTGLSTFASRPSCQTLKSIRLEHMEVNSLAVLARIFIGLTSLESFTFVQNSTPLLPEGEEIWLFPYMVSQSLKKLHWDITGIQGCANFADSILAKSIAANGFPKLCWLRTPNDPEGIFQKLCKPVEKLEKPSDKYRTRGLVATIEARPATPKTPTTPGKSPGGKSPYTPAYFSFFMDKKYSDLHAARLAAQKRLEEARKIPRFEVNVIDEDGTINENWMMAGFMGEVPSKIDYYLLPDTGASDDNGGLVLLSDIVDDRREDLTQDKDGCTGRWNNYGYINYDKKGQNQEKWWHTERVRWTEVRLS</sequence>
<dbReference type="AlphaFoldDB" id="W3XL02"/>
<dbReference type="OrthoDB" id="3210378at2759"/>
<dbReference type="Proteomes" id="UP000030651">
    <property type="component" value="Unassembled WGS sequence"/>
</dbReference>
<keyword evidence="3" id="KW-1185">Reference proteome</keyword>
<dbReference type="InterPro" id="IPR032675">
    <property type="entry name" value="LRR_dom_sf"/>
</dbReference>
<dbReference type="RefSeq" id="XP_007827270.1">
    <property type="nucleotide sequence ID" value="XM_007829079.1"/>
</dbReference>
<feature type="compositionally biased region" description="Polar residues" evidence="1">
    <location>
        <begin position="148"/>
        <end position="157"/>
    </location>
</feature>
<reference evidence="3" key="1">
    <citation type="journal article" date="2015" name="BMC Genomics">
        <title>Genomic and transcriptomic analysis of the endophytic fungus Pestalotiopsis fici reveals its lifestyle and high potential for synthesis of natural products.</title>
        <authorList>
            <person name="Wang X."/>
            <person name="Zhang X."/>
            <person name="Liu L."/>
            <person name="Xiang M."/>
            <person name="Wang W."/>
            <person name="Sun X."/>
            <person name="Che Y."/>
            <person name="Guo L."/>
            <person name="Liu G."/>
            <person name="Guo L."/>
            <person name="Wang C."/>
            <person name="Yin W.B."/>
            <person name="Stadler M."/>
            <person name="Zhang X."/>
            <person name="Liu X."/>
        </authorList>
    </citation>
    <scope>NUCLEOTIDE SEQUENCE [LARGE SCALE GENOMIC DNA]</scope>
    <source>
        <strain evidence="3">W106-1 / CGMCC3.15140</strain>
    </source>
</reference>
<dbReference type="SUPFAM" id="SSF52058">
    <property type="entry name" value="L domain-like"/>
    <property type="match status" value="1"/>
</dbReference>
<protein>
    <recommendedName>
        <fullName evidence="4">F-box domain-containing protein</fullName>
    </recommendedName>
</protein>
<dbReference type="HOGENOM" id="CLU_008827_1_0_1"/>
<dbReference type="EMBL" id="KI912109">
    <property type="protein sequence ID" value="ETS86670.1"/>
    <property type="molecule type" value="Genomic_DNA"/>
</dbReference>
<evidence type="ECO:0000256" key="1">
    <source>
        <dbReference type="SAM" id="MobiDB-lite"/>
    </source>
</evidence>
<accession>W3XL02</accession>
<evidence type="ECO:0000313" key="2">
    <source>
        <dbReference type="EMBL" id="ETS86670.1"/>
    </source>
</evidence>
<dbReference type="KEGG" id="pfy:PFICI_00498"/>
<dbReference type="Gene3D" id="3.80.10.10">
    <property type="entry name" value="Ribonuclease Inhibitor"/>
    <property type="match status" value="1"/>
</dbReference>